<sequence>MCYHDKIYRLKGETWATAFSLTSSRAFNLCGKRVVNCRHSGNILFHLGPHHVILAHIDFANFKFEFIDFSQYFEDEVSDIILINNGTRMIVKCGNFFDHTAYLYDIAAQKIIRRFRTDDFSTRICSEPITSTILYDPYSDIEFELPQNTISISCMNTSYDKHRYLAFWSWSKELYLQDTKTDYFFKLCRITDTVFSHYIFEDIGHVFITSDSYGPQYHIYFYDIKSQVKVYERSYIGDRNFWHVFSSNSIINTNTEELIVYNVQKKQFFSSFINYQHSLSPNVNPQEDCNFITSSSADGRRLKCYKHRGQIRTFLCNFNKDRLRLMTMCTNETSSVDKLCHRTSKLLNEPREVSRDSINLADEATKSFLTNLQLLLTRPSVPEVTRVNYFSQQLTETFSHVLH</sequence>
<gene>
    <name evidence="1" type="ORF">BOKJ2_LOCUS12267</name>
</gene>
<dbReference type="EMBL" id="CAJFDH010000006">
    <property type="protein sequence ID" value="CAD5227626.1"/>
    <property type="molecule type" value="Genomic_DNA"/>
</dbReference>
<comment type="caution">
    <text evidence="1">The sequence shown here is derived from an EMBL/GenBank/DDBJ whole genome shotgun (WGS) entry which is preliminary data.</text>
</comment>
<dbReference type="SUPFAM" id="SSF69322">
    <property type="entry name" value="Tricorn protease domain 2"/>
    <property type="match status" value="1"/>
</dbReference>
<organism evidence="1 2">
    <name type="scientific">Bursaphelenchus okinawaensis</name>
    <dbReference type="NCBI Taxonomy" id="465554"/>
    <lineage>
        <taxon>Eukaryota</taxon>
        <taxon>Metazoa</taxon>
        <taxon>Ecdysozoa</taxon>
        <taxon>Nematoda</taxon>
        <taxon>Chromadorea</taxon>
        <taxon>Rhabditida</taxon>
        <taxon>Tylenchina</taxon>
        <taxon>Tylenchomorpha</taxon>
        <taxon>Aphelenchoidea</taxon>
        <taxon>Aphelenchoididae</taxon>
        <taxon>Bursaphelenchus</taxon>
    </lineage>
</organism>
<name>A0A811LGJ3_9BILA</name>
<dbReference type="EMBL" id="CAJFCW020000006">
    <property type="protein sequence ID" value="CAG9123443.1"/>
    <property type="molecule type" value="Genomic_DNA"/>
</dbReference>
<dbReference type="AlphaFoldDB" id="A0A811LGJ3"/>
<keyword evidence="2" id="KW-1185">Reference proteome</keyword>
<proteinExistence type="predicted"/>
<dbReference type="Proteomes" id="UP000783686">
    <property type="component" value="Unassembled WGS sequence"/>
</dbReference>
<reference evidence="1" key="1">
    <citation type="submission" date="2020-09" db="EMBL/GenBank/DDBJ databases">
        <authorList>
            <person name="Kikuchi T."/>
        </authorList>
    </citation>
    <scope>NUCLEOTIDE SEQUENCE</scope>
    <source>
        <strain evidence="1">SH1</strain>
    </source>
</reference>
<evidence type="ECO:0000313" key="1">
    <source>
        <dbReference type="EMBL" id="CAD5227626.1"/>
    </source>
</evidence>
<accession>A0A811LGJ3</accession>
<protein>
    <submittedName>
        <fullName evidence="1">Uncharacterized protein</fullName>
    </submittedName>
</protein>
<evidence type="ECO:0000313" key="2">
    <source>
        <dbReference type="Proteomes" id="UP000614601"/>
    </source>
</evidence>
<dbReference type="Proteomes" id="UP000614601">
    <property type="component" value="Unassembled WGS sequence"/>
</dbReference>